<dbReference type="PANTHER" id="PTHR43708">
    <property type="entry name" value="CONSERVED EXPRESSED OXIDOREDUCTASE (EUROFUNG)"/>
    <property type="match status" value="1"/>
</dbReference>
<dbReference type="Gene3D" id="3.30.360.10">
    <property type="entry name" value="Dihydrodipicolinate Reductase, domain 2"/>
    <property type="match status" value="1"/>
</dbReference>
<organism evidence="3 4">
    <name type="scientific">Mesorhizobium sangaii</name>
    <dbReference type="NCBI Taxonomy" id="505389"/>
    <lineage>
        <taxon>Bacteria</taxon>
        <taxon>Pseudomonadati</taxon>
        <taxon>Pseudomonadota</taxon>
        <taxon>Alphaproteobacteria</taxon>
        <taxon>Hyphomicrobiales</taxon>
        <taxon>Phyllobacteriaceae</taxon>
        <taxon>Mesorhizobium</taxon>
    </lineage>
</organism>
<dbReference type="Pfam" id="PF22725">
    <property type="entry name" value="GFO_IDH_MocA_C3"/>
    <property type="match status" value="1"/>
</dbReference>
<evidence type="ECO:0000259" key="2">
    <source>
        <dbReference type="Pfam" id="PF22725"/>
    </source>
</evidence>
<gene>
    <name evidence="3" type="ORF">HNQ71_001826</name>
</gene>
<dbReference type="Gene3D" id="3.40.50.720">
    <property type="entry name" value="NAD(P)-binding Rossmann-like Domain"/>
    <property type="match status" value="1"/>
</dbReference>
<comment type="caution">
    <text evidence="3">The sequence shown here is derived from an EMBL/GenBank/DDBJ whole genome shotgun (WGS) entry which is preliminary data.</text>
</comment>
<name>A0A841PG67_9HYPH</name>
<dbReference type="RefSeq" id="WP_184872165.1">
    <property type="nucleotide sequence ID" value="NZ_JACHEF010000001.1"/>
</dbReference>
<dbReference type="InterPro" id="IPR055170">
    <property type="entry name" value="GFO_IDH_MocA-like_dom"/>
</dbReference>
<dbReference type="GO" id="GO:0000166">
    <property type="term" value="F:nucleotide binding"/>
    <property type="evidence" value="ECO:0007669"/>
    <property type="project" value="InterPro"/>
</dbReference>
<evidence type="ECO:0000313" key="4">
    <source>
        <dbReference type="Proteomes" id="UP000556329"/>
    </source>
</evidence>
<protein>
    <submittedName>
        <fullName evidence="3">Putative dehydrogenase</fullName>
    </submittedName>
</protein>
<dbReference type="Proteomes" id="UP000556329">
    <property type="component" value="Unassembled WGS sequence"/>
</dbReference>
<dbReference type="SUPFAM" id="SSF51735">
    <property type="entry name" value="NAD(P)-binding Rossmann-fold domains"/>
    <property type="match status" value="1"/>
</dbReference>
<reference evidence="3 4" key="1">
    <citation type="submission" date="2020-08" db="EMBL/GenBank/DDBJ databases">
        <title>Genomic Encyclopedia of Type Strains, Phase IV (KMG-IV): sequencing the most valuable type-strain genomes for metagenomic binning, comparative biology and taxonomic classification.</title>
        <authorList>
            <person name="Goeker M."/>
        </authorList>
    </citation>
    <scope>NUCLEOTIDE SEQUENCE [LARGE SCALE GENOMIC DNA]</scope>
    <source>
        <strain evidence="3 4">DSM 100039</strain>
    </source>
</reference>
<feature type="domain" description="Gfo/Idh/MocA-like oxidoreductase N-terminal" evidence="1">
    <location>
        <begin position="6"/>
        <end position="124"/>
    </location>
</feature>
<dbReference type="AlphaFoldDB" id="A0A841PG67"/>
<accession>A0A841PG67</accession>
<dbReference type="Pfam" id="PF01408">
    <property type="entry name" value="GFO_IDH_MocA"/>
    <property type="match status" value="1"/>
</dbReference>
<evidence type="ECO:0000313" key="3">
    <source>
        <dbReference type="EMBL" id="MBB6409182.1"/>
    </source>
</evidence>
<dbReference type="PANTHER" id="PTHR43708:SF8">
    <property type="entry name" value="OXIDOREDUCTASE"/>
    <property type="match status" value="1"/>
</dbReference>
<proteinExistence type="predicted"/>
<dbReference type="EMBL" id="JACHEF010000001">
    <property type="protein sequence ID" value="MBB6409182.1"/>
    <property type="molecule type" value="Genomic_DNA"/>
</dbReference>
<dbReference type="InterPro" id="IPR051317">
    <property type="entry name" value="Gfo/Idh/MocA_oxidoreduct"/>
</dbReference>
<keyword evidence="4" id="KW-1185">Reference proteome</keyword>
<dbReference type="SUPFAM" id="SSF55347">
    <property type="entry name" value="Glyceraldehyde-3-phosphate dehydrogenase-like, C-terminal domain"/>
    <property type="match status" value="1"/>
</dbReference>
<dbReference type="InterPro" id="IPR000683">
    <property type="entry name" value="Gfo/Idh/MocA-like_OxRdtase_N"/>
</dbReference>
<dbReference type="InterPro" id="IPR036291">
    <property type="entry name" value="NAD(P)-bd_dom_sf"/>
</dbReference>
<feature type="domain" description="GFO/IDH/MocA-like oxidoreductase" evidence="2">
    <location>
        <begin position="134"/>
        <end position="256"/>
    </location>
</feature>
<evidence type="ECO:0000259" key="1">
    <source>
        <dbReference type="Pfam" id="PF01408"/>
    </source>
</evidence>
<sequence length="359" mass="39517">MASGAIRIGVIGCGFYAQNHLHSWKDLASEGVMLAAVCDVDAGKAEAAGRAFDVPFYTEAAALLAVERLDAVDIVTRHDTHRALCELAIAKGVATIVQKPFALSWEDCVAIVEAADKAGVWLAVHENFRFQTPMRHVRRVIDSGAIGTPSWARIMFRTGFDVYRTQPYFYDEERLAIADVGIHVLDLARFFLGEVGRISCETQRRNPKVRAEDTATMLLRHRSGAVSVVECTYEARRDPDPFPETLVEIEGDNGSIIVLPGSRMRVTSNGTTTEEDIGSPLRSWTSDRWHVAQEGAFVACRHFLDCLQRGVPAETSGSDNLRTYALVDAAYRAAEEHRAIVPTLWEGSPSVASKGRRAQ</sequence>